<name>A0A662ZB23_9GAMM</name>
<dbReference type="AlphaFoldDB" id="A0A662ZB23"/>
<protein>
    <submittedName>
        <fullName evidence="1">Uncharacterized protein</fullName>
    </submittedName>
</protein>
<dbReference type="OrthoDB" id="9802417at2"/>
<dbReference type="EMBL" id="FOSF01000048">
    <property type="protein sequence ID" value="SFK27993.1"/>
    <property type="molecule type" value="Genomic_DNA"/>
</dbReference>
<accession>A0A662ZB23</accession>
<keyword evidence="2" id="KW-1185">Reference proteome</keyword>
<dbReference type="InterPro" id="IPR007460">
    <property type="entry name" value="BrnT_toxin"/>
</dbReference>
<reference evidence="1 2" key="1">
    <citation type="submission" date="2016-10" db="EMBL/GenBank/DDBJ databases">
        <authorList>
            <person name="Varghese N."/>
            <person name="Submissions S."/>
        </authorList>
    </citation>
    <scope>NUCLEOTIDE SEQUENCE [LARGE SCALE GENOMIC DNA]</scope>
    <source>
        <strain evidence="1 2">22B</strain>
    </source>
</reference>
<organism evidence="1 2">
    <name type="scientific">Succinivibrio dextrinosolvens</name>
    <dbReference type="NCBI Taxonomy" id="83771"/>
    <lineage>
        <taxon>Bacteria</taxon>
        <taxon>Pseudomonadati</taxon>
        <taxon>Pseudomonadota</taxon>
        <taxon>Gammaproteobacteria</taxon>
        <taxon>Aeromonadales</taxon>
        <taxon>Succinivibrionaceae</taxon>
        <taxon>Succinivibrio</taxon>
    </lineage>
</organism>
<proteinExistence type="predicted"/>
<dbReference type="Gene3D" id="3.10.450.530">
    <property type="entry name" value="Ribonuclease toxin, BrnT, of type II toxin-antitoxin system"/>
    <property type="match status" value="1"/>
</dbReference>
<evidence type="ECO:0000313" key="1">
    <source>
        <dbReference type="EMBL" id="SFK27993.1"/>
    </source>
</evidence>
<dbReference type="Pfam" id="PF04365">
    <property type="entry name" value="BrnT_toxin"/>
    <property type="match status" value="1"/>
</dbReference>
<dbReference type="Proteomes" id="UP000243374">
    <property type="component" value="Unassembled WGS sequence"/>
</dbReference>
<gene>
    <name evidence="1" type="ORF">SAMN04487865_10487</name>
</gene>
<dbReference type="RefSeq" id="WP_083396996.1">
    <property type="nucleotide sequence ID" value="NZ_CP047056.1"/>
</dbReference>
<sequence length="89" mass="10388">MLFEWDVDKEQKNIKKHGISFSIAARVFLDPNRVELFDAKHSESEERFHAIGLVNNVLTVVFTQRGKKTRIISARCATPKEKELYYGQY</sequence>
<dbReference type="InterPro" id="IPR038573">
    <property type="entry name" value="BrnT_sf"/>
</dbReference>
<evidence type="ECO:0000313" key="2">
    <source>
        <dbReference type="Proteomes" id="UP000243374"/>
    </source>
</evidence>